<feature type="region of interest" description="Disordered" evidence="1">
    <location>
        <begin position="1"/>
        <end position="26"/>
    </location>
</feature>
<evidence type="ECO:0000313" key="3">
    <source>
        <dbReference type="Proteomes" id="UP000277671"/>
    </source>
</evidence>
<dbReference type="Proteomes" id="UP000277671">
    <property type="component" value="Unassembled WGS sequence"/>
</dbReference>
<accession>A0A495JJT2</accession>
<evidence type="ECO:0000256" key="1">
    <source>
        <dbReference type="SAM" id="MobiDB-lite"/>
    </source>
</evidence>
<comment type="caution">
    <text evidence="2">The sequence shown here is derived from an EMBL/GenBank/DDBJ whole genome shotgun (WGS) entry which is preliminary data.</text>
</comment>
<reference evidence="2 3" key="1">
    <citation type="submission" date="2018-10" db="EMBL/GenBank/DDBJ databases">
        <title>Sequencing the genomes of 1000 actinobacteria strains.</title>
        <authorList>
            <person name="Klenk H.-P."/>
        </authorList>
    </citation>
    <scope>NUCLEOTIDE SEQUENCE [LARGE SCALE GENOMIC DNA]</scope>
    <source>
        <strain evidence="2 3">DSM 45175</strain>
    </source>
</reference>
<dbReference type="EMBL" id="RBKT01000001">
    <property type="protein sequence ID" value="RKR88582.1"/>
    <property type="molecule type" value="Genomic_DNA"/>
</dbReference>
<gene>
    <name evidence="2" type="ORF">BDK92_2910</name>
</gene>
<proteinExistence type="predicted"/>
<sequence length="126" mass="14209">MNVTTSAKYTPPWARPYDPANSPGPIESVLERFRRGRPEQPEPSEAEVEVGRYTIVLVPPDAAEVLSYDRTDVGLRMYRDGDWDHNPGDLDEAVDLIEAACGEPVSLVEHHSDLTYWTARLRELTD</sequence>
<keyword evidence="3" id="KW-1185">Reference proteome</keyword>
<evidence type="ECO:0000313" key="2">
    <source>
        <dbReference type="EMBL" id="RKR88582.1"/>
    </source>
</evidence>
<dbReference type="AlphaFoldDB" id="A0A495JJT2"/>
<protein>
    <submittedName>
        <fullName evidence="2">Uncharacterized protein</fullName>
    </submittedName>
</protein>
<organism evidence="2 3">
    <name type="scientific">Micromonospora pisi</name>
    <dbReference type="NCBI Taxonomy" id="589240"/>
    <lineage>
        <taxon>Bacteria</taxon>
        <taxon>Bacillati</taxon>
        <taxon>Actinomycetota</taxon>
        <taxon>Actinomycetes</taxon>
        <taxon>Micromonosporales</taxon>
        <taxon>Micromonosporaceae</taxon>
        <taxon>Micromonospora</taxon>
    </lineage>
</organism>
<name>A0A495JJT2_9ACTN</name>